<dbReference type="Proteomes" id="UP000594468">
    <property type="component" value="Chromosome"/>
</dbReference>
<dbReference type="RefSeq" id="WP_195169136.1">
    <property type="nucleotide sequence ID" value="NZ_CP062983.1"/>
</dbReference>
<dbReference type="AlphaFoldDB" id="A0A7S8E630"/>
<reference evidence="2 3" key="1">
    <citation type="submission" date="2020-02" db="EMBL/GenBank/DDBJ databases">
        <authorList>
            <person name="Zheng R.K."/>
            <person name="Sun C.M."/>
        </authorList>
    </citation>
    <scope>NUCLEOTIDE SEQUENCE [LARGE SCALE GENOMIC DNA]</scope>
    <source>
        <strain evidence="3">rifampicinis</strain>
    </source>
</reference>
<name>A0A7S8E630_9CHLR</name>
<evidence type="ECO:0000313" key="2">
    <source>
        <dbReference type="EMBL" id="QPC81063.1"/>
    </source>
</evidence>
<dbReference type="InterPro" id="IPR018774">
    <property type="entry name" value="Phage_Mu_GpT"/>
</dbReference>
<evidence type="ECO:0000313" key="3">
    <source>
        <dbReference type="Proteomes" id="UP000594468"/>
    </source>
</evidence>
<gene>
    <name evidence="2" type="ORF">G4Y79_15270</name>
</gene>
<accession>A0A7S8E630</accession>
<dbReference type="EMBL" id="CP062983">
    <property type="protein sequence ID" value="QPC81063.1"/>
    <property type="molecule type" value="Genomic_DNA"/>
</dbReference>
<sequence>MVQHSGNFSELVDFDPVLTEIFFQKYAQIPQILLPTIYAQRESRKAKETDMRIGSFPDPQPWDGHVFYDDAERDSKIEYVHGHLTLGFKVDIEMREDMQYDGIFDRAANLGQSFARKIVKDESSPFNNAFSSSYPGYDSKALCATDHPRSETDATAVSNYLGAKALTSANLEDAIIQLESLGDDRGEETNAMANVLLVGRQQRKTALELTSSELTPESANNAINVHNDLQTLVHPMISGKKWFVMDREMARMVLKWYWRVRTSFGVDDDKSNTLMRSYFGRNRYSYGWSDFRFVVGSNPA</sequence>
<keyword evidence="3" id="KW-1185">Reference proteome</keyword>
<feature type="domain" description="Bacteriophage Mu GpT" evidence="1">
    <location>
        <begin position="164"/>
        <end position="234"/>
    </location>
</feature>
<evidence type="ECO:0000259" key="1">
    <source>
        <dbReference type="Pfam" id="PF10124"/>
    </source>
</evidence>
<protein>
    <submittedName>
        <fullName evidence="2">Mu-like prophage major head subunit gpT family protein</fullName>
    </submittedName>
</protein>
<dbReference type="Pfam" id="PF10124">
    <property type="entry name" value="Mu-like_gpT"/>
    <property type="match status" value="1"/>
</dbReference>
<proteinExistence type="predicted"/>
<dbReference type="KEGG" id="pmet:G4Y79_15270"/>
<organism evidence="2 3">
    <name type="scientific">Phototrophicus methaneseepsis</name>
    <dbReference type="NCBI Taxonomy" id="2710758"/>
    <lineage>
        <taxon>Bacteria</taxon>
        <taxon>Bacillati</taxon>
        <taxon>Chloroflexota</taxon>
        <taxon>Candidatus Thermofontia</taxon>
        <taxon>Phototrophicales</taxon>
        <taxon>Phototrophicaceae</taxon>
        <taxon>Phototrophicus</taxon>
    </lineage>
</organism>